<dbReference type="GO" id="GO:0000976">
    <property type="term" value="F:transcription cis-regulatory region binding"/>
    <property type="evidence" value="ECO:0007669"/>
    <property type="project" value="TreeGrafter"/>
</dbReference>
<evidence type="ECO:0000313" key="6">
    <source>
        <dbReference type="EMBL" id="QMW24191.1"/>
    </source>
</evidence>
<dbReference type="Gene3D" id="3.40.190.290">
    <property type="match status" value="1"/>
</dbReference>
<dbReference type="KEGG" id="sand:H3309_06975"/>
<dbReference type="AlphaFoldDB" id="A0A7G5ILE9"/>
<evidence type="ECO:0000256" key="3">
    <source>
        <dbReference type="ARBA" id="ARBA00023125"/>
    </source>
</evidence>
<dbReference type="InterPro" id="IPR036388">
    <property type="entry name" value="WH-like_DNA-bd_sf"/>
</dbReference>
<evidence type="ECO:0000256" key="1">
    <source>
        <dbReference type="ARBA" id="ARBA00009437"/>
    </source>
</evidence>
<evidence type="ECO:0000256" key="4">
    <source>
        <dbReference type="ARBA" id="ARBA00023163"/>
    </source>
</evidence>
<comment type="similarity">
    <text evidence="1">Belongs to the LysR transcriptional regulatory family.</text>
</comment>
<reference evidence="6 7" key="1">
    <citation type="submission" date="2020-07" db="EMBL/GenBank/DDBJ databases">
        <title>Complete genome sequence for Sandaracinobacter sp. M6.</title>
        <authorList>
            <person name="Tang Y."/>
            <person name="Liu Q."/>
            <person name="Guo Z."/>
            <person name="Lei P."/>
            <person name="Huang B."/>
        </authorList>
    </citation>
    <scope>NUCLEOTIDE SEQUENCE [LARGE SCALE GENOMIC DNA]</scope>
    <source>
        <strain evidence="6 7">M6</strain>
    </source>
</reference>
<keyword evidence="2" id="KW-0805">Transcription regulation</keyword>
<organism evidence="6 7">
    <name type="scientific">Sandaracinobacteroides saxicola</name>
    <dbReference type="NCBI Taxonomy" id="2759707"/>
    <lineage>
        <taxon>Bacteria</taxon>
        <taxon>Pseudomonadati</taxon>
        <taxon>Pseudomonadota</taxon>
        <taxon>Alphaproteobacteria</taxon>
        <taxon>Sphingomonadales</taxon>
        <taxon>Sphingosinicellaceae</taxon>
        <taxon>Sandaracinobacteroides</taxon>
    </lineage>
</organism>
<gene>
    <name evidence="6" type="ORF">H3309_06975</name>
</gene>
<dbReference type="PANTHER" id="PTHR30126:SF98">
    <property type="entry name" value="HTH-TYPE TRANSCRIPTIONAL ACTIVATOR BAUR"/>
    <property type="match status" value="1"/>
</dbReference>
<evidence type="ECO:0000313" key="7">
    <source>
        <dbReference type="Proteomes" id="UP000515292"/>
    </source>
</evidence>
<proteinExistence type="inferred from homology"/>
<keyword evidence="4" id="KW-0804">Transcription</keyword>
<dbReference type="Pfam" id="PF00126">
    <property type="entry name" value="HTH_1"/>
    <property type="match status" value="1"/>
</dbReference>
<dbReference type="InterPro" id="IPR000847">
    <property type="entry name" value="LysR_HTH_N"/>
</dbReference>
<dbReference type="SUPFAM" id="SSF53850">
    <property type="entry name" value="Periplasmic binding protein-like II"/>
    <property type="match status" value="1"/>
</dbReference>
<dbReference type="InterPro" id="IPR036390">
    <property type="entry name" value="WH_DNA-bd_sf"/>
</dbReference>
<evidence type="ECO:0000259" key="5">
    <source>
        <dbReference type="PROSITE" id="PS50931"/>
    </source>
</evidence>
<dbReference type="SUPFAM" id="SSF46785">
    <property type="entry name" value="Winged helix' DNA-binding domain"/>
    <property type="match status" value="1"/>
</dbReference>
<keyword evidence="7" id="KW-1185">Reference proteome</keyword>
<dbReference type="PANTHER" id="PTHR30126">
    <property type="entry name" value="HTH-TYPE TRANSCRIPTIONAL REGULATOR"/>
    <property type="match status" value="1"/>
</dbReference>
<keyword evidence="3" id="KW-0238">DNA-binding</keyword>
<dbReference type="Proteomes" id="UP000515292">
    <property type="component" value="Chromosome"/>
</dbReference>
<dbReference type="EMBL" id="CP059851">
    <property type="protein sequence ID" value="QMW24191.1"/>
    <property type="molecule type" value="Genomic_DNA"/>
</dbReference>
<dbReference type="GO" id="GO:0003700">
    <property type="term" value="F:DNA-binding transcription factor activity"/>
    <property type="evidence" value="ECO:0007669"/>
    <property type="project" value="InterPro"/>
</dbReference>
<sequence length="282" mass="31013">MNYHHLRLFWTIAHSGGLLAAARRLNLSPSALSVQLKTLEARLGHALFERVGRRLLLTEAGRITLDHADTIFATGDELMATLKGVTPGARRLRIGAQTTLSRNFQSAFLAPVLAQEDVALSLRAGTLKSLVADLEAQTLDLVLANEPAPTEAASTLSTRLIDEQPVAFVGPPGDPLAFPMDFADRPLVLPSRDSDIRRAFDRLCAAVGFEPRVHAEADDMALLRLIARDTAALTLVPPIVVRDELADGRLTERCRLPDLSERFYALYPKRRFPNPLLIELFL</sequence>
<dbReference type="FunFam" id="1.10.10.10:FF:000001">
    <property type="entry name" value="LysR family transcriptional regulator"/>
    <property type="match status" value="1"/>
</dbReference>
<feature type="domain" description="HTH lysR-type" evidence="5">
    <location>
        <begin position="1"/>
        <end position="58"/>
    </location>
</feature>
<dbReference type="Pfam" id="PF03466">
    <property type="entry name" value="LysR_substrate"/>
    <property type="match status" value="1"/>
</dbReference>
<dbReference type="RefSeq" id="WP_182298014.1">
    <property type="nucleotide sequence ID" value="NZ_CP059851.1"/>
</dbReference>
<dbReference type="Gene3D" id="1.10.10.10">
    <property type="entry name" value="Winged helix-like DNA-binding domain superfamily/Winged helix DNA-binding domain"/>
    <property type="match status" value="1"/>
</dbReference>
<dbReference type="InterPro" id="IPR005119">
    <property type="entry name" value="LysR_subst-bd"/>
</dbReference>
<evidence type="ECO:0000256" key="2">
    <source>
        <dbReference type="ARBA" id="ARBA00023015"/>
    </source>
</evidence>
<dbReference type="PROSITE" id="PS50931">
    <property type="entry name" value="HTH_LYSR"/>
    <property type="match status" value="1"/>
</dbReference>
<name>A0A7G5ILE9_9SPHN</name>
<dbReference type="PRINTS" id="PR00039">
    <property type="entry name" value="HTHLYSR"/>
</dbReference>
<protein>
    <submittedName>
        <fullName evidence="6">LysR family transcriptional regulator</fullName>
    </submittedName>
</protein>
<accession>A0A7G5ILE9</accession>